<comment type="subcellular location">
    <subcellularLocation>
        <location evidence="1">Cell membrane</location>
        <topology evidence="1">Multi-pass membrane protein</topology>
    </subcellularLocation>
</comment>
<keyword evidence="9" id="KW-1185">Reference proteome</keyword>
<gene>
    <name evidence="8" type="ORF">BCF44_107372</name>
</gene>
<feature type="transmembrane region" description="Helical" evidence="6">
    <location>
        <begin position="240"/>
        <end position="258"/>
    </location>
</feature>
<evidence type="ECO:0000313" key="8">
    <source>
        <dbReference type="EMBL" id="REH46239.1"/>
    </source>
</evidence>
<dbReference type="InterPro" id="IPR007895">
    <property type="entry name" value="MASE1"/>
</dbReference>
<accession>A0A3E0HIB6</accession>
<feature type="transmembrane region" description="Helical" evidence="6">
    <location>
        <begin position="162"/>
        <end position="183"/>
    </location>
</feature>
<feature type="transmembrane region" description="Helical" evidence="6">
    <location>
        <begin position="219"/>
        <end position="235"/>
    </location>
</feature>
<dbReference type="RefSeq" id="WP_116176355.1">
    <property type="nucleotide sequence ID" value="NZ_CP144375.1"/>
</dbReference>
<evidence type="ECO:0000256" key="2">
    <source>
        <dbReference type="ARBA" id="ARBA00022475"/>
    </source>
</evidence>
<feature type="transmembrane region" description="Helical" evidence="6">
    <location>
        <begin position="90"/>
        <end position="112"/>
    </location>
</feature>
<dbReference type="OrthoDB" id="4137374at2"/>
<dbReference type="AlphaFoldDB" id="A0A3E0HIB6"/>
<feature type="domain" description="MASE1" evidence="7">
    <location>
        <begin position="27"/>
        <end position="297"/>
    </location>
</feature>
<evidence type="ECO:0000256" key="6">
    <source>
        <dbReference type="SAM" id="Phobius"/>
    </source>
</evidence>
<feature type="transmembrane region" description="Helical" evidence="6">
    <location>
        <begin position="24"/>
        <end position="44"/>
    </location>
</feature>
<name>A0A3E0HIB6_9PSEU</name>
<feature type="transmembrane region" description="Helical" evidence="6">
    <location>
        <begin position="278"/>
        <end position="295"/>
    </location>
</feature>
<evidence type="ECO:0000256" key="3">
    <source>
        <dbReference type="ARBA" id="ARBA00022692"/>
    </source>
</evidence>
<comment type="caution">
    <text evidence="8">The sequence shown here is derived from an EMBL/GenBank/DDBJ whole genome shotgun (WGS) entry which is preliminary data.</text>
</comment>
<evidence type="ECO:0000256" key="1">
    <source>
        <dbReference type="ARBA" id="ARBA00004651"/>
    </source>
</evidence>
<keyword evidence="3 6" id="KW-0812">Transmembrane</keyword>
<reference evidence="8 9" key="1">
    <citation type="submission" date="2018-08" db="EMBL/GenBank/DDBJ databases">
        <title>Genomic Encyclopedia of Archaeal and Bacterial Type Strains, Phase II (KMG-II): from individual species to whole genera.</title>
        <authorList>
            <person name="Goeker M."/>
        </authorList>
    </citation>
    <scope>NUCLEOTIDE SEQUENCE [LARGE SCALE GENOMIC DNA]</scope>
    <source>
        <strain evidence="8 9">DSM 45791</strain>
    </source>
</reference>
<feature type="transmembrane region" description="Helical" evidence="6">
    <location>
        <begin position="124"/>
        <end position="150"/>
    </location>
</feature>
<dbReference type="Proteomes" id="UP000256269">
    <property type="component" value="Unassembled WGS sequence"/>
</dbReference>
<evidence type="ECO:0000256" key="5">
    <source>
        <dbReference type="ARBA" id="ARBA00023136"/>
    </source>
</evidence>
<dbReference type="Pfam" id="PF05231">
    <property type="entry name" value="MASE1"/>
    <property type="match status" value="1"/>
</dbReference>
<keyword evidence="2" id="KW-1003">Cell membrane</keyword>
<sequence>MIALVRAGKDRVGALPGVRPGARIFAVAACYYVAGELGLLSAIVRGQVSPLWPPTGVALVFLLLWGLRVWPGITLGAFLVNIPVGPSVPVIAVIALGNTLAPVVACLLLARVRFSIDLRRMRDALCLVFLGAFAGMLISATVGSAMLVTAGSVQASQLWSTWWVWWTGDAIGVLIVVPFVLAARAVRAPLDVRSCRWWAEAVALLVSALVVMACATRIPGHWFFLVFPVLIWAACRFELAGASVCVLIVTTMATLAAAERSGPFTGLGVVRTMAQLQVFNGTAALTGLLLAVLTAQRNHARLAIKGACAQLATTLADCHQDMTLLEHLLGKPSAEVEEAGSLSSREGK</sequence>
<feature type="transmembrane region" description="Helical" evidence="6">
    <location>
        <begin position="195"/>
        <end position="213"/>
    </location>
</feature>
<keyword evidence="5 6" id="KW-0472">Membrane</keyword>
<protein>
    <submittedName>
        <fullName evidence="8">Integral membrane sensor domain MASE1</fullName>
    </submittedName>
</protein>
<dbReference type="EMBL" id="QUNO01000007">
    <property type="protein sequence ID" value="REH46239.1"/>
    <property type="molecule type" value="Genomic_DNA"/>
</dbReference>
<dbReference type="GO" id="GO:0005886">
    <property type="term" value="C:plasma membrane"/>
    <property type="evidence" value="ECO:0007669"/>
    <property type="project" value="UniProtKB-SubCell"/>
</dbReference>
<keyword evidence="4 6" id="KW-1133">Transmembrane helix</keyword>
<evidence type="ECO:0000259" key="7">
    <source>
        <dbReference type="Pfam" id="PF05231"/>
    </source>
</evidence>
<organism evidence="8 9">
    <name type="scientific">Kutzneria buriramensis</name>
    <dbReference type="NCBI Taxonomy" id="1045776"/>
    <lineage>
        <taxon>Bacteria</taxon>
        <taxon>Bacillati</taxon>
        <taxon>Actinomycetota</taxon>
        <taxon>Actinomycetes</taxon>
        <taxon>Pseudonocardiales</taxon>
        <taxon>Pseudonocardiaceae</taxon>
        <taxon>Kutzneria</taxon>
    </lineage>
</organism>
<evidence type="ECO:0000313" key="9">
    <source>
        <dbReference type="Proteomes" id="UP000256269"/>
    </source>
</evidence>
<evidence type="ECO:0000256" key="4">
    <source>
        <dbReference type="ARBA" id="ARBA00022989"/>
    </source>
</evidence>
<proteinExistence type="predicted"/>
<feature type="transmembrane region" description="Helical" evidence="6">
    <location>
        <begin position="51"/>
        <end position="70"/>
    </location>
</feature>